<sequence length="387" mass="45170">MKQKQALTQAIKKRYQSSNRNTKSKILDELIATTGYNRSYARRLFNNHLKTGRKKIRKSRVRIYDQPVLTALKTVWMAADNICSKRLQPFLPELLGFLERNEEIKIDDKIRQKLITLSCSTIDRLLLPSRRRYQLKGRSTTKPGTLLRHAIPIRTFADWNEKQPGFFEADLVALCGDNVGGGYVNVLDLTDVFTGWVTLEAFMGKGQFMIHAGVNSIRQRLPFLMLGFDSDNGTEFINGILLRYCEGNQITFTRIRPYQKNDNCFVEQKNFSVVRRFLGYIRRETTAELIVIQEMLKLIEDYVNFFQPSLKLKSKTRIDNKTKKIYDVAKTPFQRLLDSGILRPDIKQKLLDYYHSLNPMELRRKISKLNQKLDQLHRYNLVESTNT</sequence>
<dbReference type="Gene3D" id="3.30.420.10">
    <property type="entry name" value="Ribonuclease H-like superfamily/Ribonuclease H"/>
    <property type="match status" value="1"/>
</dbReference>
<gene>
    <name evidence="2" type="ORF">COZ39_00520</name>
</gene>
<dbReference type="SUPFAM" id="SSF53098">
    <property type="entry name" value="Ribonuclease H-like"/>
    <property type="match status" value="1"/>
</dbReference>
<name>A0A2M7M143_9BACT</name>
<dbReference type="GO" id="GO:0003676">
    <property type="term" value="F:nucleic acid binding"/>
    <property type="evidence" value="ECO:0007669"/>
    <property type="project" value="InterPro"/>
</dbReference>
<reference evidence="3" key="1">
    <citation type="submission" date="2017-09" db="EMBL/GenBank/DDBJ databases">
        <title>Depth-based differentiation of microbial function through sediment-hosted aquifers and enrichment of novel symbionts in the deep terrestrial subsurface.</title>
        <authorList>
            <person name="Probst A.J."/>
            <person name="Ladd B."/>
            <person name="Jarett J.K."/>
            <person name="Geller-Mcgrath D.E."/>
            <person name="Sieber C.M.K."/>
            <person name="Emerson J.B."/>
            <person name="Anantharaman K."/>
            <person name="Thomas B.C."/>
            <person name="Malmstrom R."/>
            <person name="Stieglmeier M."/>
            <person name="Klingl A."/>
            <person name="Woyke T."/>
            <person name="Ryan C.M."/>
            <person name="Banfield J.F."/>
        </authorList>
    </citation>
    <scope>NUCLEOTIDE SEQUENCE [LARGE SCALE GENOMIC DNA]</scope>
</reference>
<feature type="domain" description="Integrase catalytic" evidence="1">
    <location>
        <begin position="160"/>
        <end position="325"/>
    </location>
</feature>
<evidence type="ECO:0000259" key="1">
    <source>
        <dbReference type="PROSITE" id="PS50994"/>
    </source>
</evidence>
<comment type="caution">
    <text evidence="2">The sequence shown here is derived from an EMBL/GenBank/DDBJ whole genome shotgun (WGS) entry which is preliminary data.</text>
</comment>
<dbReference type="GO" id="GO:0015074">
    <property type="term" value="P:DNA integration"/>
    <property type="evidence" value="ECO:0007669"/>
    <property type="project" value="InterPro"/>
</dbReference>
<proteinExistence type="predicted"/>
<organism evidence="2 3">
    <name type="scientific">Candidatus Roizmanbacteria bacterium CG_4_10_14_3_um_filter_33_21</name>
    <dbReference type="NCBI Taxonomy" id="1974830"/>
    <lineage>
        <taxon>Bacteria</taxon>
        <taxon>Candidatus Roizmaniibacteriota</taxon>
    </lineage>
</organism>
<dbReference type="InterPro" id="IPR001584">
    <property type="entry name" value="Integrase_cat-core"/>
</dbReference>
<evidence type="ECO:0000313" key="2">
    <source>
        <dbReference type="EMBL" id="PIX74401.1"/>
    </source>
</evidence>
<protein>
    <submittedName>
        <fullName evidence="2">Transposase</fullName>
    </submittedName>
</protein>
<dbReference type="InterPro" id="IPR036397">
    <property type="entry name" value="RNaseH_sf"/>
</dbReference>
<dbReference type="Proteomes" id="UP000229708">
    <property type="component" value="Unassembled WGS sequence"/>
</dbReference>
<evidence type="ECO:0000313" key="3">
    <source>
        <dbReference type="Proteomes" id="UP000229708"/>
    </source>
</evidence>
<dbReference type="PROSITE" id="PS50994">
    <property type="entry name" value="INTEGRASE"/>
    <property type="match status" value="1"/>
</dbReference>
<accession>A0A2M7M143</accession>
<dbReference type="InterPro" id="IPR012337">
    <property type="entry name" value="RNaseH-like_sf"/>
</dbReference>
<dbReference type="EMBL" id="PFJI01000022">
    <property type="protein sequence ID" value="PIX74401.1"/>
    <property type="molecule type" value="Genomic_DNA"/>
</dbReference>
<dbReference type="AlphaFoldDB" id="A0A2M7M143"/>